<accession>A0AAD4P107</accession>
<sequence length="213" mass="24028">MAPKADSTEGIILNFVNEVSFLHRLCIFSGDFIFSAILSVFPSDYIALEFLPEKLVSNLRKHYDSLPLNYAQAGFEMKDVFLHIKLIEQAAVEDNPAIMIQEISDEETNVNGSVLKLTFACNSAISWSVISGALNSSSICYKKLQIFEKKGFTLGTVMLLVEAGQEKMFKTRIENALRLDSKKPNFCLIPFDGLQYLVELGFWHLNLLDMKLM</sequence>
<evidence type="ECO:0000313" key="2">
    <source>
        <dbReference type="EMBL" id="KAH6822624.1"/>
    </source>
</evidence>
<reference evidence="2 3" key="1">
    <citation type="journal article" date="2021" name="Nat. Commun.">
        <title>Incipient diploidization of the medicinal plant Perilla within 10,000 years.</title>
        <authorList>
            <person name="Zhang Y."/>
            <person name="Shen Q."/>
            <person name="Leng L."/>
            <person name="Zhang D."/>
            <person name="Chen S."/>
            <person name="Shi Y."/>
            <person name="Ning Z."/>
            <person name="Chen S."/>
        </authorList>
    </citation>
    <scope>NUCLEOTIDE SEQUENCE [LARGE SCALE GENOMIC DNA]</scope>
    <source>
        <strain evidence="3">cv. PC099</strain>
    </source>
</reference>
<gene>
    <name evidence="2" type="ORF">C2S53_020419</name>
</gene>
<organism evidence="2 3">
    <name type="scientific">Perilla frutescens var. hirtella</name>
    <name type="common">Perilla citriodora</name>
    <name type="synonym">Perilla setoyensis</name>
    <dbReference type="NCBI Taxonomy" id="608512"/>
    <lineage>
        <taxon>Eukaryota</taxon>
        <taxon>Viridiplantae</taxon>
        <taxon>Streptophyta</taxon>
        <taxon>Embryophyta</taxon>
        <taxon>Tracheophyta</taxon>
        <taxon>Spermatophyta</taxon>
        <taxon>Magnoliopsida</taxon>
        <taxon>eudicotyledons</taxon>
        <taxon>Gunneridae</taxon>
        <taxon>Pentapetalae</taxon>
        <taxon>asterids</taxon>
        <taxon>lamiids</taxon>
        <taxon>Lamiales</taxon>
        <taxon>Lamiaceae</taxon>
        <taxon>Nepetoideae</taxon>
        <taxon>Elsholtzieae</taxon>
        <taxon>Perilla</taxon>
    </lineage>
</organism>
<keyword evidence="2" id="KW-0418">Kinase</keyword>
<keyword evidence="3" id="KW-1185">Reference proteome</keyword>
<comment type="caution">
    <text evidence="2">The sequence shown here is derived from an EMBL/GenBank/DDBJ whole genome shotgun (WGS) entry which is preliminary data.</text>
</comment>
<dbReference type="Proteomes" id="UP001190926">
    <property type="component" value="Unassembled WGS sequence"/>
</dbReference>
<dbReference type="GO" id="GO:0016301">
    <property type="term" value="F:kinase activity"/>
    <property type="evidence" value="ECO:0007669"/>
    <property type="project" value="UniProtKB-KW"/>
</dbReference>
<evidence type="ECO:0000259" key="1">
    <source>
        <dbReference type="Pfam" id="PF24093"/>
    </source>
</evidence>
<name>A0AAD4P107_PERFH</name>
<protein>
    <submittedName>
        <fullName evidence="2">Protein kinase superfamily protein</fullName>
    </submittedName>
</protein>
<dbReference type="Pfam" id="PF24093">
    <property type="entry name" value="DUF7377"/>
    <property type="match status" value="1"/>
</dbReference>
<proteinExistence type="predicted"/>
<dbReference type="InterPro" id="IPR055801">
    <property type="entry name" value="DUF7377"/>
</dbReference>
<feature type="domain" description="DUF7377" evidence="1">
    <location>
        <begin position="71"/>
        <end position="180"/>
    </location>
</feature>
<keyword evidence="2" id="KW-0808">Transferase</keyword>
<dbReference type="AlphaFoldDB" id="A0AAD4P107"/>
<evidence type="ECO:0000313" key="3">
    <source>
        <dbReference type="Proteomes" id="UP001190926"/>
    </source>
</evidence>
<dbReference type="EMBL" id="SDAM02001264">
    <property type="protein sequence ID" value="KAH6822624.1"/>
    <property type="molecule type" value="Genomic_DNA"/>
</dbReference>